<proteinExistence type="inferred from homology"/>
<comment type="cofactor">
    <cofactor evidence="13">
        <name>Mg(2+)</name>
        <dbReference type="ChEBI" id="CHEBI:18420"/>
    </cofactor>
    <cofactor evidence="13">
        <name>Mn(2+)</name>
        <dbReference type="ChEBI" id="CHEBI:29035"/>
    </cofactor>
    <text evidence="13">Mg(2+) or Mn(2+) required for ssDNA cleavage activity.</text>
</comment>
<sequence length="197" mass="22840">MIDGLINVSDLNQYSYCARRYWYLHFYDTQGRNYERIEGKSKHENQSTRGDWLNELYLESETIGLKGKIDILDLEDGRVVPVERKRAESGDYYKSDELQLAGYCMLLEDHLNEPIREGAIYLYETDQRMHIPITADQRETVREQIEAIQSMTADDVPPFTDNPKKCEACSAKEYCMPEETALLEPDKAVGTGWEDHA</sequence>
<evidence type="ECO:0000259" key="14">
    <source>
        <dbReference type="Pfam" id="PF01930"/>
    </source>
</evidence>
<evidence type="ECO:0000256" key="5">
    <source>
        <dbReference type="ARBA" id="ARBA00022722"/>
    </source>
</evidence>
<dbReference type="Proteomes" id="UP001320972">
    <property type="component" value="Unassembled WGS sequence"/>
</dbReference>
<evidence type="ECO:0000256" key="9">
    <source>
        <dbReference type="ARBA" id="ARBA00023004"/>
    </source>
</evidence>
<keyword evidence="6 13" id="KW-0479">Metal-binding</keyword>
<evidence type="ECO:0000256" key="11">
    <source>
        <dbReference type="ARBA" id="ARBA00023118"/>
    </source>
</evidence>
<dbReference type="Gene3D" id="3.90.320.10">
    <property type="match status" value="1"/>
</dbReference>
<dbReference type="PANTHER" id="PTHR36531">
    <property type="entry name" value="CRISPR-ASSOCIATED EXONUCLEASE CAS4"/>
    <property type="match status" value="1"/>
</dbReference>
<keyword evidence="12 13" id="KW-0464">Manganese</keyword>
<dbReference type="InterPro" id="IPR022765">
    <property type="entry name" value="Dna2/Cas4_DUF83"/>
</dbReference>
<keyword evidence="5 13" id="KW-0540">Nuclease</keyword>
<gene>
    <name evidence="15" type="primary">cas4</name>
    <name evidence="15" type="ORF">OB955_20305</name>
</gene>
<evidence type="ECO:0000313" key="15">
    <source>
        <dbReference type="EMBL" id="MCU4975050.1"/>
    </source>
</evidence>
<keyword evidence="16" id="KW-1185">Reference proteome</keyword>
<comment type="caution">
    <text evidence="15">The sequence shown here is derived from an EMBL/GenBank/DDBJ whole genome shotgun (WGS) entry which is preliminary data.</text>
</comment>
<evidence type="ECO:0000313" key="16">
    <source>
        <dbReference type="Proteomes" id="UP001320972"/>
    </source>
</evidence>
<evidence type="ECO:0000256" key="1">
    <source>
        <dbReference type="ARBA" id="ARBA00001966"/>
    </source>
</evidence>
<dbReference type="PANTHER" id="PTHR36531:SF6">
    <property type="entry name" value="DNA REPLICATION ATP-DEPENDENT HELICASE_NUCLEASE DNA2"/>
    <property type="match status" value="1"/>
</dbReference>
<evidence type="ECO:0000256" key="10">
    <source>
        <dbReference type="ARBA" id="ARBA00023014"/>
    </source>
</evidence>
<dbReference type="InterPro" id="IPR013343">
    <property type="entry name" value="CRISPR-assoc_prot_Cas4"/>
</dbReference>
<dbReference type="RefSeq" id="WP_338008922.1">
    <property type="nucleotide sequence ID" value="NZ_JAOPKB010000015.1"/>
</dbReference>
<comment type="cofactor">
    <cofactor evidence="1">
        <name>[4Fe-4S] cluster</name>
        <dbReference type="ChEBI" id="CHEBI:49883"/>
    </cofactor>
</comment>
<keyword evidence="9 13" id="KW-0408">Iron</keyword>
<evidence type="ECO:0000256" key="7">
    <source>
        <dbReference type="ARBA" id="ARBA00022801"/>
    </source>
</evidence>
<keyword evidence="7 13" id="KW-0378">Hydrolase</keyword>
<protein>
    <recommendedName>
        <fullName evidence="4 13">CRISPR-associated exonuclease Cas4</fullName>
        <ecNumber evidence="3 13">3.1.12.1</ecNumber>
    </recommendedName>
</protein>
<evidence type="ECO:0000256" key="12">
    <source>
        <dbReference type="ARBA" id="ARBA00023211"/>
    </source>
</evidence>
<feature type="domain" description="DUF83" evidence="14">
    <location>
        <begin position="8"/>
        <end position="176"/>
    </location>
</feature>
<evidence type="ECO:0000256" key="4">
    <source>
        <dbReference type="ARBA" id="ARBA00020049"/>
    </source>
</evidence>
<keyword evidence="8 13" id="KW-0269">Exonuclease</keyword>
<dbReference type="EC" id="3.1.12.1" evidence="3 13"/>
<name>A0ABT2QJC1_9EURY</name>
<evidence type="ECO:0000256" key="8">
    <source>
        <dbReference type="ARBA" id="ARBA00022839"/>
    </source>
</evidence>
<keyword evidence="10 13" id="KW-0411">Iron-sulfur</keyword>
<accession>A0ABT2QJC1</accession>
<comment type="similarity">
    <text evidence="2 13">Belongs to the CRISPR-associated exonuclease Cas4 family.</text>
</comment>
<dbReference type="Pfam" id="PF01930">
    <property type="entry name" value="Cas_Cas4"/>
    <property type="match status" value="1"/>
</dbReference>
<organism evidence="15 16">
    <name type="scientific">Natronoglomus mannanivorans</name>
    <dbReference type="NCBI Taxonomy" id="2979990"/>
    <lineage>
        <taxon>Archaea</taxon>
        <taxon>Methanobacteriati</taxon>
        <taxon>Methanobacteriota</taxon>
        <taxon>Stenosarchaea group</taxon>
        <taxon>Halobacteria</taxon>
        <taxon>Halobacteriales</taxon>
        <taxon>Natrialbaceae</taxon>
        <taxon>Natronoglomus</taxon>
    </lineage>
</organism>
<reference evidence="15 16" key="1">
    <citation type="submission" date="2022-09" db="EMBL/GenBank/DDBJ databases">
        <title>Enrichment on poylsaccharides allowed isolation of novel metabolic and taxonomic groups of Haloarchaea.</title>
        <authorList>
            <person name="Sorokin D.Y."/>
            <person name="Elcheninov A.G."/>
            <person name="Khizhniak T.V."/>
            <person name="Kolganova T.V."/>
            <person name="Kublanov I.V."/>
        </authorList>
    </citation>
    <scope>NUCLEOTIDE SEQUENCE [LARGE SCALE GENOMIC DNA]</scope>
    <source>
        <strain evidence="15 16">AArc-m2/3/4</strain>
    </source>
</reference>
<dbReference type="NCBIfam" id="TIGR00372">
    <property type="entry name" value="cas4"/>
    <property type="match status" value="1"/>
</dbReference>
<evidence type="ECO:0000256" key="2">
    <source>
        <dbReference type="ARBA" id="ARBA00009189"/>
    </source>
</evidence>
<evidence type="ECO:0000256" key="6">
    <source>
        <dbReference type="ARBA" id="ARBA00022723"/>
    </source>
</evidence>
<evidence type="ECO:0000256" key="13">
    <source>
        <dbReference type="RuleBase" id="RU365022"/>
    </source>
</evidence>
<evidence type="ECO:0000256" key="3">
    <source>
        <dbReference type="ARBA" id="ARBA00012768"/>
    </source>
</evidence>
<comment type="function">
    <text evidence="13">CRISPR (clustered regularly interspaced short palindromic repeat) is an adaptive immune system that provides protection against mobile genetic elements (viruses, transposable elements and conjugative plasmids). CRISPR clusters contain sequences complementary to antecedent mobile elements and target invading nucleic acids. CRISPR clusters are transcribed and processed into CRISPR RNA (crRNA).</text>
</comment>
<keyword evidence="11 13" id="KW-0051">Antiviral defense</keyword>
<comment type="cofactor">
    <cofactor evidence="13">
        <name>iron-sulfur cluster</name>
        <dbReference type="ChEBI" id="CHEBI:30408"/>
    </cofactor>
</comment>
<dbReference type="EMBL" id="JAOPKB010000015">
    <property type="protein sequence ID" value="MCU4975050.1"/>
    <property type="molecule type" value="Genomic_DNA"/>
</dbReference>
<dbReference type="InterPro" id="IPR051827">
    <property type="entry name" value="Cas4_exonuclease"/>
</dbReference>
<dbReference type="InterPro" id="IPR011604">
    <property type="entry name" value="PDDEXK-like_dom_sf"/>
</dbReference>